<feature type="signal peptide" evidence="10">
    <location>
        <begin position="1"/>
        <end position="20"/>
    </location>
</feature>
<feature type="chain" id="PRO_5034716070" description="Beta-defensin" evidence="10">
    <location>
        <begin position="21"/>
        <end position="97"/>
    </location>
</feature>
<evidence type="ECO:0000256" key="10">
    <source>
        <dbReference type="RuleBase" id="RU231113"/>
    </source>
</evidence>
<keyword evidence="7 10" id="KW-0211">Defensin</keyword>
<evidence type="ECO:0000256" key="7">
    <source>
        <dbReference type="ARBA" id="ARBA00022940"/>
    </source>
</evidence>
<dbReference type="Ensembl" id="ENSCCNT00000008998.1">
    <property type="protein sequence ID" value="ENSCCNP00000006806.1"/>
    <property type="gene ID" value="ENSCCNG00000007249.1"/>
</dbReference>
<keyword evidence="8 10" id="KW-0044">Antibiotic</keyword>
<evidence type="ECO:0000256" key="5">
    <source>
        <dbReference type="ARBA" id="ARBA00022529"/>
    </source>
</evidence>
<evidence type="ECO:0000256" key="9">
    <source>
        <dbReference type="ARBA" id="ARBA00023157"/>
    </source>
</evidence>
<dbReference type="PANTHER" id="PTHR15001">
    <property type="entry name" value="BETA-DEFENSIN 123-RELATED"/>
    <property type="match status" value="1"/>
</dbReference>
<gene>
    <name evidence="12" type="primary">LOC109703100</name>
</gene>
<evidence type="ECO:0000259" key="11">
    <source>
        <dbReference type="Pfam" id="PF13841"/>
    </source>
</evidence>
<evidence type="ECO:0000256" key="6">
    <source>
        <dbReference type="ARBA" id="ARBA00022729"/>
    </source>
</evidence>
<keyword evidence="9" id="KW-1015">Disulfide bond</keyword>
<dbReference type="GO" id="GO:0005576">
    <property type="term" value="C:extracellular region"/>
    <property type="evidence" value="ECO:0007669"/>
    <property type="project" value="UniProtKB-SubCell"/>
</dbReference>
<dbReference type="Pfam" id="PF13841">
    <property type="entry name" value="Defensin_beta_2"/>
    <property type="match status" value="1"/>
</dbReference>
<dbReference type="PANTHER" id="PTHR15001:SF3">
    <property type="entry name" value="BETA-DEFENSIN 123"/>
    <property type="match status" value="1"/>
</dbReference>
<dbReference type="GO" id="GO:0042742">
    <property type="term" value="P:defense response to bacterium"/>
    <property type="evidence" value="ECO:0007669"/>
    <property type="project" value="UniProtKB-UniRule"/>
</dbReference>
<keyword evidence="5 10" id="KW-0929">Antimicrobial</keyword>
<evidence type="ECO:0000256" key="3">
    <source>
        <dbReference type="ARBA" id="ARBA00007371"/>
    </source>
</evidence>
<proteinExistence type="inferred from homology"/>
<comment type="similarity">
    <text evidence="3 10">Belongs to the beta-defensin family.</text>
</comment>
<feature type="domain" description="Beta-defensin" evidence="11">
    <location>
        <begin position="25"/>
        <end position="55"/>
    </location>
</feature>
<keyword evidence="6 10" id="KW-0732">Signal</keyword>
<evidence type="ECO:0000313" key="12">
    <source>
        <dbReference type="Ensembl" id="ENSCCNP00000006806.1"/>
    </source>
</evidence>
<dbReference type="GO" id="GO:0045087">
    <property type="term" value="P:innate immune response"/>
    <property type="evidence" value="ECO:0007669"/>
    <property type="project" value="InterPro"/>
</dbReference>
<comment type="subcellular location">
    <subcellularLocation>
        <location evidence="2 10">Secreted</location>
    </subcellularLocation>
</comment>
<evidence type="ECO:0000256" key="8">
    <source>
        <dbReference type="ARBA" id="ARBA00023022"/>
    </source>
</evidence>
<dbReference type="InterPro" id="IPR050544">
    <property type="entry name" value="Beta-defensin"/>
</dbReference>
<accession>A0A8C0W9B3</accession>
<name>A0A8C0W9B3_CASCN</name>
<reference evidence="12" key="1">
    <citation type="submission" date="2023-09" db="UniProtKB">
        <authorList>
            <consortium name="Ensembl"/>
        </authorList>
    </citation>
    <scope>IDENTIFICATION</scope>
</reference>
<dbReference type="AlphaFoldDB" id="A0A8C0W9B3"/>
<evidence type="ECO:0000256" key="2">
    <source>
        <dbReference type="ARBA" id="ARBA00004613"/>
    </source>
</evidence>
<evidence type="ECO:0000256" key="4">
    <source>
        <dbReference type="ARBA" id="ARBA00022525"/>
    </source>
</evidence>
<organism evidence="12">
    <name type="scientific">Castor canadensis</name>
    <name type="common">American beaver</name>
    <dbReference type="NCBI Taxonomy" id="51338"/>
    <lineage>
        <taxon>Eukaryota</taxon>
        <taxon>Metazoa</taxon>
        <taxon>Chordata</taxon>
        <taxon>Craniata</taxon>
        <taxon>Vertebrata</taxon>
        <taxon>Euteleostomi</taxon>
        <taxon>Mammalia</taxon>
        <taxon>Eutheria</taxon>
        <taxon>Euarchontoglires</taxon>
        <taxon>Glires</taxon>
        <taxon>Rodentia</taxon>
        <taxon>Castorimorpha</taxon>
        <taxon>Castoridae</taxon>
        <taxon>Castor</taxon>
    </lineage>
</organism>
<comment type="function">
    <text evidence="1 10">Has antibacterial activity.</text>
</comment>
<evidence type="ECO:0000256" key="1">
    <source>
        <dbReference type="ARBA" id="ARBA00002878"/>
    </source>
</evidence>
<keyword evidence="4 10" id="KW-0964">Secreted</keyword>
<protein>
    <recommendedName>
        <fullName evidence="10">Beta-defensin</fullName>
    </recommendedName>
</protein>
<sequence length="97" mass="10989">MKLFLVLIILLFVVFTGADGARPKRCFNNVAGYCRKRCKVGEIAEVGCLHAQLCCVDEEENRKQIQIQQPAQPPNEKSEEVIDYIILPTVTYFTISI</sequence>
<dbReference type="InterPro" id="IPR025933">
    <property type="entry name" value="Beta_defensin_dom"/>
</dbReference>